<evidence type="ECO:0000313" key="5">
    <source>
        <dbReference type="EMBL" id="KAB1204918.1"/>
    </source>
</evidence>
<dbReference type="PANTHER" id="PTHR35138:SF1">
    <property type="entry name" value="MYB-LIKE DOMAIN-CONTAINING PROTEIN"/>
    <property type="match status" value="1"/>
</dbReference>
<dbReference type="AlphaFoldDB" id="A0A6A1UYM4"/>
<keyword evidence="3" id="KW-0934">Plastid</keyword>
<reference evidence="5" key="3">
    <citation type="submission" date="2019-09" db="EMBL/GenBank/DDBJ databases">
        <authorList>
            <person name="Gao Z."/>
        </authorList>
    </citation>
    <scope>NUCLEOTIDE SEQUENCE</scope>
    <source>
        <tissue evidence="5">Leaves</tissue>
    </source>
</reference>
<evidence type="ECO:0000313" key="6">
    <source>
        <dbReference type="EMBL" id="KAB1228307.1"/>
    </source>
</evidence>
<protein>
    <recommendedName>
        <fullName evidence="8">Tic22-like family protein</fullName>
    </recommendedName>
</protein>
<organism evidence="5 7">
    <name type="scientific">Morella rubra</name>
    <name type="common">Chinese bayberry</name>
    <dbReference type="NCBI Taxonomy" id="262757"/>
    <lineage>
        <taxon>Eukaryota</taxon>
        <taxon>Viridiplantae</taxon>
        <taxon>Streptophyta</taxon>
        <taxon>Embryophyta</taxon>
        <taxon>Tracheophyta</taxon>
        <taxon>Spermatophyta</taxon>
        <taxon>Magnoliopsida</taxon>
        <taxon>eudicotyledons</taxon>
        <taxon>Gunneridae</taxon>
        <taxon>Pentapetalae</taxon>
        <taxon>rosids</taxon>
        <taxon>fabids</taxon>
        <taxon>Fagales</taxon>
        <taxon>Myricaceae</taxon>
        <taxon>Morella</taxon>
    </lineage>
</organism>
<feature type="region of interest" description="Disordered" evidence="4">
    <location>
        <begin position="59"/>
        <end position="80"/>
    </location>
</feature>
<evidence type="ECO:0008006" key="8">
    <source>
        <dbReference type="Google" id="ProtNLM"/>
    </source>
</evidence>
<evidence type="ECO:0000313" key="7">
    <source>
        <dbReference type="Proteomes" id="UP000516437"/>
    </source>
</evidence>
<dbReference type="GO" id="GO:0015031">
    <property type="term" value="P:protein transport"/>
    <property type="evidence" value="ECO:0007669"/>
    <property type="project" value="InterPro"/>
</dbReference>
<accession>A0A6A1UYM4</accession>
<dbReference type="PANTHER" id="PTHR35138">
    <property type="entry name" value="OS01G0225300 PROTEIN"/>
    <property type="match status" value="1"/>
</dbReference>
<evidence type="ECO:0000256" key="1">
    <source>
        <dbReference type="ARBA" id="ARBA00004229"/>
    </source>
</evidence>
<evidence type="ECO:0000256" key="4">
    <source>
        <dbReference type="SAM" id="MobiDB-lite"/>
    </source>
</evidence>
<dbReference type="Pfam" id="PF04278">
    <property type="entry name" value="Tic22"/>
    <property type="match status" value="1"/>
</dbReference>
<name>A0A6A1UYM4_9ROSI</name>
<dbReference type="EMBL" id="RXIC02000025">
    <property type="protein sequence ID" value="KAB1204918.1"/>
    <property type="molecule type" value="Genomic_DNA"/>
</dbReference>
<sequence length="536" mass="59252">MAFPAEPVSHFLQSATSNLLPLFNPPKTTSLSPPQAAPPSKICFPLLLPSNSPFDFTGPDSISTTNSGVPSSSETNSSSAFPSTVRIAGLNSSGRGGGPAFVGQVFSMCDLSGTGLMAVSTHFDIPFLSKRTPDWLKKIFATINKSERNGPVFRFFMDLGDAVAYVKRLNIPSGVVGACRLDLAYEHFKEKPHLFQFVPNEKQVKAANKLLKTIPRNGGSKKVDGVPVFSAQNLDIAIATTDGIKWYTPYFFDKNVLDNILEESVDQHFQSLIQTRHMQRRRDVVDDNLTAEVIEEIGDSLWEPPEVQELMDEMGNSGIPFSVISKAAEMQLLYAVDRVILGNRWLRKATGIQPKFPYMVDSFEKRSAASFLRSSLPSSCLPNIEMENDSIDSQRRGNSELTLKDNIQDHQGHKRDLRLPFADLLSHLWSKKSCQTEDSSMECIKQGLQPNPFLPKITMVGISTGEAGPMSKASLKKTMEDLTKELEQTEQGNSTYGSSNEFKIDDRDPLFVANVGDYYSGMTKTGSARWVRGRSV</sequence>
<dbReference type="EMBL" id="RXIC02000003">
    <property type="protein sequence ID" value="KAB1228307.1"/>
    <property type="molecule type" value="Genomic_DNA"/>
</dbReference>
<evidence type="ECO:0000256" key="2">
    <source>
        <dbReference type="ARBA" id="ARBA00022528"/>
    </source>
</evidence>
<comment type="subcellular location">
    <subcellularLocation>
        <location evidence="1">Plastid</location>
        <location evidence="1">Chloroplast</location>
    </subcellularLocation>
</comment>
<keyword evidence="7" id="KW-1185">Reference proteome</keyword>
<keyword evidence="2" id="KW-0150">Chloroplast</keyword>
<proteinExistence type="predicted"/>
<dbReference type="InterPro" id="IPR007378">
    <property type="entry name" value="Tic22-like"/>
</dbReference>
<comment type="caution">
    <text evidence="5">The sequence shown here is derived from an EMBL/GenBank/DDBJ whole genome shotgun (WGS) entry which is preliminary data.</text>
</comment>
<dbReference type="OrthoDB" id="1926316at2759"/>
<reference evidence="5" key="1">
    <citation type="submission" date="2018-07" db="EMBL/GenBank/DDBJ databases">
        <authorList>
            <person name="Gao Z.-S."/>
            <person name="Jia H.-M."/>
            <person name="Jia H.-J."/>
            <person name="Cai Q.-L."/>
            <person name="Wang Y."/>
            <person name="Zhao H.-B."/>
        </authorList>
    </citation>
    <scope>NUCLEOTIDE SEQUENCE</scope>
    <source>
        <tissue evidence="5">Leaves</tissue>
    </source>
</reference>
<evidence type="ECO:0000256" key="3">
    <source>
        <dbReference type="ARBA" id="ARBA00022640"/>
    </source>
</evidence>
<gene>
    <name evidence="6" type="ORF">CJ030_MR6G010331</name>
    <name evidence="5" type="ORF">CJ030_MR7G015248</name>
</gene>
<dbReference type="GO" id="GO:0009507">
    <property type="term" value="C:chloroplast"/>
    <property type="evidence" value="ECO:0007669"/>
    <property type="project" value="UniProtKB-SubCell"/>
</dbReference>
<dbReference type="Proteomes" id="UP000516437">
    <property type="component" value="Chromosome 7"/>
</dbReference>
<reference evidence="5 7" key="2">
    <citation type="journal article" date="2019" name="Plant Biotechnol. J.">
        <title>The red bayberry genome and genetic basis of sex determination.</title>
        <authorList>
            <person name="Jia H.M."/>
            <person name="Jia H.J."/>
            <person name="Cai Q.L."/>
            <person name="Wang Y."/>
            <person name="Zhao H.B."/>
            <person name="Yang W.F."/>
            <person name="Wang G.Y."/>
            <person name="Li Y.H."/>
            <person name="Zhan D.L."/>
            <person name="Shen Y.T."/>
            <person name="Niu Q.F."/>
            <person name="Chang L."/>
            <person name="Qiu J."/>
            <person name="Zhao L."/>
            <person name="Xie H.B."/>
            <person name="Fu W.Y."/>
            <person name="Jin J."/>
            <person name="Li X.W."/>
            <person name="Jiao Y."/>
            <person name="Zhou C.C."/>
            <person name="Tu T."/>
            <person name="Chai C.Y."/>
            <person name="Gao J.L."/>
            <person name="Fan L.J."/>
            <person name="van de Weg E."/>
            <person name="Wang J.Y."/>
            <person name="Gao Z.S."/>
        </authorList>
    </citation>
    <scope>NUCLEOTIDE SEQUENCE [LARGE SCALE GENOMIC DNA]</scope>
    <source>
        <tissue evidence="5">Leaves</tissue>
    </source>
</reference>